<dbReference type="InterPro" id="IPR036465">
    <property type="entry name" value="vWFA_dom_sf"/>
</dbReference>
<dbReference type="KEGG" id="mhey:H2LOC_010075"/>
<protein>
    <submittedName>
        <fullName evidence="3">VWA domain-containing protein</fullName>
    </submittedName>
</protein>
<feature type="transmembrane region" description="Helical" evidence="1">
    <location>
        <begin position="294"/>
        <end position="313"/>
    </location>
</feature>
<dbReference type="SMART" id="SM00327">
    <property type="entry name" value="VWA"/>
    <property type="match status" value="1"/>
</dbReference>
<sequence>MISPDRRDFRLSLLVGAFGLTLLALAGPSVSFHRPSFDTLAVVDITGSMNTRDYLDGGRPVSRLEHIKSTLRDLVGGLPCGSRVALGVFSERRSFLLFEPLEVCDDYAPLAGAIEALDWRMAWEGDSRISSGLFRAIGDARELGVNLMFFTDGQEAPPLPISGSPPFEGRIGGVRGLIVGVGGYELSPIPKFDDNGREIGFYGAEDVPHENHFGLPPPGAEEREGYNARNAPFGAAVAVGLEHLSSVREPYLLSLSERTGLSYAHLTDAHRLLGAFKAAAAPQYRSFPQSLRPALGGAAAALLIGLYILLPAFESLERKRRAGSTRTQRR</sequence>
<accession>A0A6B8KG95</accession>
<keyword evidence="4" id="KW-1185">Reference proteome</keyword>
<evidence type="ECO:0000313" key="4">
    <source>
        <dbReference type="Proteomes" id="UP000309061"/>
    </source>
</evidence>
<dbReference type="AlphaFoldDB" id="A0A6B8KG95"/>
<proteinExistence type="predicted"/>
<evidence type="ECO:0000256" key="1">
    <source>
        <dbReference type="SAM" id="Phobius"/>
    </source>
</evidence>
<keyword evidence="1" id="KW-1133">Transmembrane helix</keyword>
<keyword evidence="1" id="KW-0812">Transmembrane</keyword>
<evidence type="ECO:0000313" key="3">
    <source>
        <dbReference type="EMBL" id="QGM46021.1"/>
    </source>
</evidence>
<dbReference type="EMBL" id="CP046052">
    <property type="protein sequence ID" value="QGM46021.1"/>
    <property type="molecule type" value="Genomic_DNA"/>
</dbReference>
<evidence type="ECO:0000259" key="2">
    <source>
        <dbReference type="SMART" id="SM00327"/>
    </source>
</evidence>
<dbReference type="CDD" id="cd00198">
    <property type="entry name" value="vWFA"/>
    <property type="match status" value="1"/>
</dbReference>
<dbReference type="Proteomes" id="UP000309061">
    <property type="component" value="Chromosome"/>
</dbReference>
<feature type="domain" description="VWFA" evidence="2">
    <location>
        <begin position="36"/>
        <end position="215"/>
    </location>
</feature>
<organism evidence="3 4">
    <name type="scientific">Methylocystis heyeri</name>
    <dbReference type="NCBI Taxonomy" id="391905"/>
    <lineage>
        <taxon>Bacteria</taxon>
        <taxon>Pseudomonadati</taxon>
        <taxon>Pseudomonadota</taxon>
        <taxon>Alphaproteobacteria</taxon>
        <taxon>Hyphomicrobiales</taxon>
        <taxon>Methylocystaceae</taxon>
        <taxon>Methylocystis</taxon>
    </lineage>
</organism>
<dbReference type="Gene3D" id="3.40.50.410">
    <property type="entry name" value="von Willebrand factor, type A domain"/>
    <property type="match status" value="1"/>
</dbReference>
<dbReference type="Pfam" id="PF13519">
    <property type="entry name" value="VWA_2"/>
    <property type="match status" value="1"/>
</dbReference>
<dbReference type="InterPro" id="IPR002035">
    <property type="entry name" value="VWF_A"/>
</dbReference>
<dbReference type="SUPFAM" id="SSF53300">
    <property type="entry name" value="vWA-like"/>
    <property type="match status" value="1"/>
</dbReference>
<name>A0A6B8KG95_9HYPH</name>
<reference evidence="3 4" key="1">
    <citation type="submission" date="2019-11" db="EMBL/GenBank/DDBJ databases">
        <title>The genome sequence of Methylocystis heyeri.</title>
        <authorList>
            <person name="Oshkin I.Y."/>
            <person name="Miroshnikov K."/>
            <person name="Dedysh S.N."/>
        </authorList>
    </citation>
    <scope>NUCLEOTIDE SEQUENCE [LARGE SCALE GENOMIC DNA]</scope>
    <source>
        <strain evidence="3 4">H2</strain>
    </source>
</reference>
<keyword evidence="1" id="KW-0472">Membrane</keyword>
<dbReference type="OrthoDB" id="7055767at2"/>
<gene>
    <name evidence="3" type="ORF">H2LOC_010075</name>
</gene>